<dbReference type="Gene3D" id="3.40.50.80">
    <property type="entry name" value="Nucleotide-binding domain of ferredoxin-NADP reductase (FNR) module"/>
    <property type="match status" value="1"/>
</dbReference>
<evidence type="ECO:0000256" key="6">
    <source>
        <dbReference type="ARBA" id="ARBA00023002"/>
    </source>
</evidence>
<protein>
    <submittedName>
        <fullName evidence="12">Hybrid-cluster NAD(P)-dependent oxidoreductase</fullName>
    </submittedName>
</protein>
<dbReference type="PROSITE" id="PS51085">
    <property type="entry name" value="2FE2S_FER_2"/>
    <property type="match status" value="1"/>
</dbReference>
<dbReference type="PROSITE" id="PS00197">
    <property type="entry name" value="2FE2S_FER_1"/>
    <property type="match status" value="1"/>
</dbReference>
<dbReference type="SUPFAM" id="SSF63380">
    <property type="entry name" value="Riboflavin synthase domain-like"/>
    <property type="match status" value="1"/>
</dbReference>
<dbReference type="Gene3D" id="3.10.20.30">
    <property type="match status" value="1"/>
</dbReference>
<dbReference type="PROSITE" id="PS51384">
    <property type="entry name" value="FAD_FR"/>
    <property type="match status" value="1"/>
</dbReference>
<evidence type="ECO:0000256" key="3">
    <source>
        <dbReference type="ARBA" id="ARBA00022714"/>
    </source>
</evidence>
<keyword evidence="4" id="KW-0479">Metal-binding</keyword>
<keyword evidence="7" id="KW-0408">Iron</keyword>
<dbReference type="EMBL" id="JALDYZ010000002">
    <property type="protein sequence ID" value="MDI7921618.1"/>
    <property type="molecule type" value="Genomic_DNA"/>
</dbReference>
<keyword evidence="8" id="KW-0411">Iron-sulfur</keyword>
<dbReference type="InterPro" id="IPR017927">
    <property type="entry name" value="FAD-bd_FR_type"/>
</dbReference>
<evidence type="ECO:0000313" key="13">
    <source>
        <dbReference type="Proteomes" id="UP001161580"/>
    </source>
</evidence>
<dbReference type="InterPro" id="IPR001041">
    <property type="entry name" value="2Fe-2S_ferredoxin-type"/>
</dbReference>
<dbReference type="InterPro" id="IPR008333">
    <property type="entry name" value="Cbr1-like_FAD-bd_dom"/>
</dbReference>
<dbReference type="Gene3D" id="2.40.30.10">
    <property type="entry name" value="Translation factors"/>
    <property type="match status" value="1"/>
</dbReference>
<dbReference type="Pfam" id="PF00175">
    <property type="entry name" value="NAD_binding_1"/>
    <property type="match status" value="1"/>
</dbReference>
<evidence type="ECO:0000256" key="1">
    <source>
        <dbReference type="ARBA" id="ARBA00001974"/>
    </source>
</evidence>
<keyword evidence="2" id="KW-0285">Flavoprotein</keyword>
<evidence type="ECO:0000256" key="9">
    <source>
        <dbReference type="ARBA" id="ARBA00061434"/>
    </source>
</evidence>
<evidence type="ECO:0000256" key="2">
    <source>
        <dbReference type="ARBA" id="ARBA00022630"/>
    </source>
</evidence>
<reference evidence="12" key="1">
    <citation type="submission" date="2022-03" db="EMBL/GenBank/DDBJ databases">
        <title>Fererhizobium litorale gen. nov., sp. nov., isolated from sandy sediments of the Sea of Japan seashore.</title>
        <authorList>
            <person name="Romanenko L."/>
            <person name="Kurilenko V."/>
            <person name="Otstavnykh N."/>
            <person name="Svetashev V."/>
            <person name="Tekutyeva L."/>
            <person name="Isaeva M."/>
            <person name="Mikhailov V."/>
        </authorList>
    </citation>
    <scope>NUCLEOTIDE SEQUENCE</scope>
    <source>
        <strain evidence="12">KMM 9576</strain>
    </source>
</reference>
<dbReference type="Proteomes" id="UP001161580">
    <property type="component" value="Unassembled WGS sequence"/>
</dbReference>
<dbReference type="PRINTS" id="PR00410">
    <property type="entry name" value="PHEHYDRXLASE"/>
</dbReference>
<dbReference type="GO" id="GO:0016491">
    <property type="term" value="F:oxidoreductase activity"/>
    <property type="evidence" value="ECO:0007669"/>
    <property type="project" value="UniProtKB-KW"/>
</dbReference>
<dbReference type="RefSeq" id="WP_311785778.1">
    <property type="nucleotide sequence ID" value="NZ_JALDYY010000002.1"/>
</dbReference>
<dbReference type="CDD" id="cd00207">
    <property type="entry name" value="fer2"/>
    <property type="match status" value="1"/>
</dbReference>
<accession>A0AAE3QED1</accession>
<name>A0AAE3QED1_9HYPH</name>
<sequence length="362" mass="40258">MMKTNSAAYKHVDEMRPWSDREHMLECVAWTPEAPDVMTFTFRPDRAGHWFRYLPGQFVTLELPVGPEPVMRTYTLSSSPSRPYTIAVTVKAQTDSIGTRWMFENLKPGMKIKAIGPLGDFSYVRHPGEKYLFISAGSGITPMMSMTRDMADREPDTDMAFIHCARSPDDIIFRAELEYRARHLPYFQLGVIVEQLQRSQLWSGLRGFIDKAKIALLAPDFLERTVFCCGPAPFMATVRESLEGAGFDMSRYHEETFQPVAPQLPVVVADHAGDVKATRVTFAMTGKEGLCEPGHTLLQAARASGVRIGAACESGLCGTCKVMKISGQVEMNHNGGILDDEIEEGYILACCSRPMGDVEIEA</sequence>
<comment type="caution">
    <text evidence="12">The sequence shown here is derived from an EMBL/GenBank/DDBJ whole genome shotgun (WGS) entry which is preliminary data.</text>
</comment>
<dbReference type="SUPFAM" id="SSF54292">
    <property type="entry name" value="2Fe-2S ferredoxin-like"/>
    <property type="match status" value="1"/>
</dbReference>
<evidence type="ECO:0000256" key="7">
    <source>
        <dbReference type="ARBA" id="ARBA00023004"/>
    </source>
</evidence>
<keyword evidence="13" id="KW-1185">Reference proteome</keyword>
<feature type="domain" description="FAD-binding FR-type" evidence="11">
    <location>
        <begin position="20"/>
        <end position="124"/>
    </location>
</feature>
<keyword evidence="5" id="KW-0274">FAD</keyword>
<evidence type="ECO:0000256" key="5">
    <source>
        <dbReference type="ARBA" id="ARBA00022827"/>
    </source>
</evidence>
<dbReference type="InterPro" id="IPR017938">
    <property type="entry name" value="Riboflavin_synthase-like_b-brl"/>
</dbReference>
<evidence type="ECO:0000256" key="4">
    <source>
        <dbReference type="ARBA" id="ARBA00022723"/>
    </source>
</evidence>
<dbReference type="SUPFAM" id="SSF52343">
    <property type="entry name" value="Ferredoxin reductase-like, C-terminal NADP-linked domain"/>
    <property type="match status" value="1"/>
</dbReference>
<dbReference type="InterPro" id="IPR039261">
    <property type="entry name" value="FNR_nucleotide-bd"/>
</dbReference>
<dbReference type="GO" id="GO:0051537">
    <property type="term" value="F:2 iron, 2 sulfur cluster binding"/>
    <property type="evidence" value="ECO:0007669"/>
    <property type="project" value="UniProtKB-KW"/>
</dbReference>
<keyword evidence="6" id="KW-0560">Oxidoreductase</keyword>
<dbReference type="InterPro" id="IPR006058">
    <property type="entry name" value="2Fe2S_fd_BS"/>
</dbReference>
<dbReference type="CDD" id="cd06215">
    <property type="entry name" value="FNR_iron_sulfur_binding_1"/>
    <property type="match status" value="1"/>
</dbReference>
<dbReference type="Pfam" id="PF00111">
    <property type="entry name" value="Fer2"/>
    <property type="match status" value="1"/>
</dbReference>
<dbReference type="InterPro" id="IPR001433">
    <property type="entry name" value="OxRdtase_FAD/NAD-bd"/>
</dbReference>
<feature type="domain" description="2Fe-2S ferredoxin-type" evidence="10">
    <location>
        <begin position="278"/>
        <end position="362"/>
    </location>
</feature>
<gene>
    <name evidence="12" type="ORF">MRS75_05910</name>
</gene>
<dbReference type="InterPro" id="IPR012675">
    <property type="entry name" value="Beta-grasp_dom_sf"/>
</dbReference>
<comment type="similarity">
    <text evidence="9">In the N-terminal section; belongs to the FAD-binding oxidoreductase type 6 family.</text>
</comment>
<organism evidence="12 13">
    <name type="scientific">Ferirhizobium litorale</name>
    <dbReference type="NCBI Taxonomy" id="2927786"/>
    <lineage>
        <taxon>Bacteria</taxon>
        <taxon>Pseudomonadati</taxon>
        <taxon>Pseudomonadota</taxon>
        <taxon>Alphaproteobacteria</taxon>
        <taxon>Hyphomicrobiales</taxon>
        <taxon>Rhizobiaceae</taxon>
        <taxon>Ferirhizobium</taxon>
    </lineage>
</organism>
<dbReference type="GO" id="GO:0046872">
    <property type="term" value="F:metal ion binding"/>
    <property type="evidence" value="ECO:0007669"/>
    <property type="project" value="UniProtKB-KW"/>
</dbReference>
<evidence type="ECO:0000259" key="11">
    <source>
        <dbReference type="PROSITE" id="PS51384"/>
    </source>
</evidence>
<evidence type="ECO:0000256" key="8">
    <source>
        <dbReference type="ARBA" id="ARBA00023014"/>
    </source>
</evidence>
<dbReference type="InterPro" id="IPR036010">
    <property type="entry name" value="2Fe-2S_ferredoxin-like_sf"/>
</dbReference>
<dbReference type="AlphaFoldDB" id="A0AAE3QED1"/>
<dbReference type="PANTHER" id="PTHR47354:SF6">
    <property type="entry name" value="NADH OXIDOREDUCTASE HCR"/>
    <property type="match status" value="1"/>
</dbReference>
<dbReference type="Pfam" id="PF00970">
    <property type="entry name" value="FAD_binding_6"/>
    <property type="match status" value="1"/>
</dbReference>
<evidence type="ECO:0000259" key="10">
    <source>
        <dbReference type="PROSITE" id="PS51085"/>
    </source>
</evidence>
<keyword evidence="3" id="KW-0001">2Fe-2S</keyword>
<dbReference type="InterPro" id="IPR050415">
    <property type="entry name" value="MRET"/>
</dbReference>
<evidence type="ECO:0000313" key="12">
    <source>
        <dbReference type="EMBL" id="MDI7921618.1"/>
    </source>
</evidence>
<proteinExistence type="inferred from homology"/>
<comment type="cofactor">
    <cofactor evidence="1">
        <name>FAD</name>
        <dbReference type="ChEBI" id="CHEBI:57692"/>
    </cofactor>
</comment>
<dbReference type="PANTHER" id="PTHR47354">
    <property type="entry name" value="NADH OXIDOREDUCTASE HCR"/>
    <property type="match status" value="1"/>
</dbReference>